<dbReference type="AlphaFoldDB" id="A0A380BPV2"/>
<evidence type="ECO:0000313" key="1">
    <source>
        <dbReference type="EMBL" id="SUJ04857.1"/>
    </source>
</evidence>
<sequence>MMLIILRYRKLRYTYLSFLKRFDLIAVISPYSINYIPDKSTSDKD</sequence>
<name>A0A380BPV2_SPHSI</name>
<proteinExistence type="predicted"/>
<protein>
    <submittedName>
        <fullName evidence="1">Uncharacterized protein</fullName>
    </submittedName>
</protein>
<dbReference type="EMBL" id="UGYW01000002">
    <property type="protein sequence ID" value="SUJ04857.1"/>
    <property type="molecule type" value="Genomic_DNA"/>
</dbReference>
<gene>
    <name evidence="1" type="ORF">NCTC11388_01503</name>
</gene>
<reference evidence="1 2" key="1">
    <citation type="submission" date="2018-06" db="EMBL/GenBank/DDBJ databases">
        <authorList>
            <consortium name="Pathogen Informatics"/>
            <person name="Doyle S."/>
        </authorList>
    </citation>
    <scope>NUCLEOTIDE SEQUENCE [LARGE SCALE GENOMIC DNA]</scope>
    <source>
        <strain evidence="1 2">NCTC11388</strain>
    </source>
</reference>
<dbReference type="Proteomes" id="UP000254893">
    <property type="component" value="Unassembled WGS sequence"/>
</dbReference>
<accession>A0A380BPV2</accession>
<organism evidence="1 2">
    <name type="scientific">Sphingobacterium spiritivorum</name>
    <name type="common">Flavobacterium spiritivorum</name>
    <dbReference type="NCBI Taxonomy" id="258"/>
    <lineage>
        <taxon>Bacteria</taxon>
        <taxon>Pseudomonadati</taxon>
        <taxon>Bacteroidota</taxon>
        <taxon>Sphingobacteriia</taxon>
        <taxon>Sphingobacteriales</taxon>
        <taxon>Sphingobacteriaceae</taxon>
        <taxon>Sphingobacterium</taxon>
    </lineage>
</organism>
<evidence type="ECO:0000313" key="2">
    <source>
        <dbReference type="Proteomes" id="UP000254893"/>
    </source>
</evidence>